<gene>
    <name evidence="2" type="ORF">SAMN05443550_103242</name>
</gene>
<dbReference type="STRING" id="425514.SAMN05443550_103242"/>
<sequence length="357" mass="37736">MSKFTKIITLLCLTSAFAACSKDEDPIVVVPASDGSTMTLNGLIGTEVGTSAGNSVFVDFSTDKQTSVARASWDLGFYSGADFRIILNHSAGATAIALNETDLNKVTAADTISLVASATLSIGQGLGLFTTIDPIEGNTSAYLAGTVIKAVSATDADNKVYIVNRGSAGLTNRGWEKIRVLRSGTGYTLQYAKINETTFKTLALAKDAAYNFKYASFGTGAVIVEPEKAAWDIEWGLTTYKADAATPYTFSDFVIINFVGGITAAEVIYSGTAATSTVAYADFTEANLTGINFLGTRDVIGGNWRATTGTAGVKTDRFYLVKDGAGNIYKLKFISFHASDSGTRGKPVIEYKLVKKA</sequence>
<feature type="chain" id="PRO_5011598696" evidence="1">
    <location>
        <begin position="19"/>
        <end position="357"/>
    </location>
</feature>
<feature type="signal peptide" evidence="1">
    <location>
        <begin position="1"/>
        <end position="18"/>
    </location>
</feature>
<proteinExistence type="predicted"/>
<keyword evidence="1" id="KW-0732">Signal</keyword>
<dbReference type="InterPro" id="IPR025921">
    <property type="entry name" value="HmuY"/>
</dbReference>
<accession>A0A1H4B808</accession>
<dbReference type="AlphaFoldDB" id="A0A1H4B808"/>
<dbReference type="Pfam" id="PF14064">
    <property type="entry name" value="HmuY"/>
    <property type="match status" value="1"/>
</dbReference>
<organism evidence="2 3">
    <name type="scientific">Pedobacter hartonius</name>
    <dbReference type="NCBI Taxonomy" id="425514"/>
    <lineage>
        <taxon>Bacteria</taxon>
        <taxon>Pseudomonadati</taxon>
        <taxon>Bacteroidota</taxon>
        <taxon>Sphingobacteriia</taxon>
        <taxon>Sphingobacteriales</taxon>
        <taxon>Sphingobacteriaceae</taxon>
        <taxon>Pedobacter</taxon>
    </lineage>
</organism>
<evidence type="ECO:0000313" key="3">
    <source>
        <dbReference type="Proteomes" id="UP000198850"/>
    </source>
</evidence>
<evidence type="ECO:0000313" key="2">
    <source>
        <dbReference type="EMBL" id="SEA44303.1"/>
    </source>
</evidence>
<dbReference type="OrthoDB" id="1091850at2"/>
<evidence type="ECO:0000256" key="1">
    <source>
        <dbReference type="SAM" id="SignalP"/>
    </source>
</evidence>
<dbReference type="Proteomes" id="UP000198850">
    <property type="component" value="Unassembled WGS sequence"/>
</dbReference>
<dbReference type="RefSeq" id="WP_090555880.1">
    <property type="nucleotide sequence ID" value="NZ_FNRA01000003.1"/>
</dbReference>
<dbReference type="CDD" id="cd12105">
    <property type="entry name" value="HmuY"/>
    <property type="match status" value="1"/>
</dbReference>
<reference evidence="2 3" key="1">
    <citation type="submission" date="2016-10" db="EMBL/GenBank/DDBJ databases">
        <authorList>
            <person name="de Groot N.N."/>
        </authorList>
    </citation>
    <scope>NUCLEOTIDE SEQUENCE [LARGE SCALE GENOMIC DNA]</scope>
    <source>
        <strain evidence="2 3">DSM 19033</strain>
    </source>
</reference>
<dbReference type="PROSITE" id="PS51257">
    <property type="entry name" value="PROKAR_LIPOPROTEIN"/>
    <property type="match status" value="1"/>
</dbReference>
<protein>
    <submittedName>
        <fullName evidence="2">HmuY protein</fullName>
    </submittedName>
</protein>
<name>A0A1H4B808_9SPHI</name>
<keyword evidence="3" id="KW-1185">Reference proteome</keyword>
<dbReference type="EMBL" id="FNRA01000003">
    <property type="protein sequence ID" value="SEA44303.1"/>
    <property type="molecule type" value="Genomic_DNA"/>
</dbReference>